<protein>
    <submittedName>
        <fullName evidence="1">Uu.00g053930.m01.CDS01</fullName>
    </submittedName>
</protein>
<organism evidence="1 2">
    <name type="scientific">Anthostomella pinea</name>
    <dbReference type="NCBI Taxonomy" id="933095"/>
    <lineage>
        <taxon>Eukaryota</taxon>
        <taxon>Fungi</taxon>
        <taxon>Dikarya</taxon>
        <taxon>Ascomycota</taxon>
        <taxon>Pezizomycotina</taxon>
        <taxon>Sordariomycetes</taxon>
        <taxon>Xylariomycetidae</taxon>
        <taxon>Xylariales</taxon>
        <taxon>Xylariaceae</taxon>
        <taxon>Anthostomella</taxon>
    </lineage>
</organism>
<reference evidence="1" key="1">
    <citation type="submission" date="2023-10" db="EMBL/GenBank/DDBJ databases">
        <authorList>
            <person name="Hackl T."/>
        </authorList>
    </citation>
    <scope>NUCLEOTIDE SEQUENCE</scope>
</reference>
<gene>
    <name evidence="1" type="ORF">KHLLAP_LOCUS12846</name>
</gene>
<sequence>MSGIEKLGSCGGRRRSSLIEDNIGDVAVESDVQGVQLVAIVVDSITDGDAELARGRRIFFILRSIREDCETIVIGAVKRFQSSAG</sequence>
<comment type="caution">
    <text evidence="1">The sequence shown here is derived from an EMBL/GenBank/DDBJ whole genome shotgun (WGS) entry which is preliminary data.</text>
</comment>
<keyword evidence="2" id="KW-1185">Reference proteome</keyword>
<dbReference type="EMBL" id="CAUWAG010000019">
    <property type="protein sequence ID" value="CAJ2512378.1"/>
    <property type="molecule type" value="Genomic_DNA"/>
</dbReference>
<evidence type="ECO:0000313" key="1">
    <source>
        <dbReference type="EMBL" id="CAJ2512378.1"/>
    </source>
</evidence>
<dbReference type="Proteomes" id="UP001295740">
    <property type="component" value="Unassembled WGS sequence"/>
</dbReference>
<name>A0AAI8YPJ2_9PEZI</name>
<evidence type="ECO:0000313" key="2">
    <source>
        <dbReference type="Proteomes" id="UP001295740"/>
    </source>
</evidence>
<proteinExistence type="predicted"/>
<dbReference type="AlphaFoldDB" id="A0AAI8YPJ2"/>
<accession>A0AAI8YPJ2</accession>